<dbReference type="Proteomes" id="UP000693981">
    <property type="component" value="Unassembled WGS sequence"/>
</dbReference>
<dbReference type="AlphaFoldDB" id="A0A8T1X1W4"/>
<dbReference type="PANTHER" id="PTHR46043:SF13">
    <property type="entry name" value="ARM REPEAT SUPERFAMILY PROTEIN"/>
    <property type="match status" value="1"/>
</dbReference>
<name>A0A8T1X1W4_9STRA</name>
<organism evidence="2 3">
    <name type="scientific">Phytophthora boehmeriae</name>
    <dbReference type="NCBI Taxonomy" id="109152"/>
    <lineage>
        <taxon>Eukaryota</taxon>
        <taxon>Sar</taxon>
        <taxon>Stramenopiles</taxon>
        <taxon>Oomycota</taxon>
        <taxon>Peronosporomycetes</taxon>
        <taxon>Peronosporales</taxon>
        <taxon>Peronosporaceae</taxon>
        <taxon>Phytophthora</taxon>
    </lineage>
</organism>
<feature type="compositionally biased region" description="Polar residues" evidence="1">
    <location>
        <begin position="199"/>
        <end position="216"/>
    </location>
</feature>
<keyword evidence="2" id="KW-0808">Transferase</keyword>
<keyword evidence="3" id="KW-1185">Reference proteome</keyword>
<evidence type="ECO:0000313" key="2">
    <source>
        <dbReference type="EMBL" id="KAG7399706.1"/>
    </source>
</evidence>
<sequence length="453" mass="50117">MGASCSVVAAASVPGGGDIVGALAKIWDLCQQYRGSRKTCYALYMRLKVLGNLLTIDSTQLDDDDVADVAIKYHNIVEDFKNCLVRWLDDAEEDSFEWVFKHTTALDKIKAFNEELNKLHEELNYAHIADMKKWQQKDTKWKCLLENKLDQLVEQFREGCDNVTDHVTKEHSTTRDQLNSIRARVHHIADDVRQCLAPSRSSVTGTETSGQLNRGASTAARHVRRKKKSTIPGLLTLVEHGNDDERLAAASMLSKLAEQYHNTIVAKGGVDLLMRQACDGFLKKQMKQIESTLGALYRFPGKKLGVQIVEPMLLVLGEGTTLEAKMMAAGVLDELSNTKDGKEEIARHSGISALVHTIRDCGNQTLMAHSVGVLKNLSGTTSYQPEVAKAIPELITLIQNPEAVLSDLAVVILANLLENYHAEIVAANGIRSLVTLLVGMVDTRIVKRRKPKK</sequence>
<evidence type="ECO:0000313" key="3">
    <source>
        <dbReference type="Proteomes" id="UP000693981"/>
    </source>
</evidence>
<dbReference type="OrthoDB" id="7537227at2759"/>
<keyword evidence="2" id="KW-0418">Kinase</keyword>
<dbReference type="EMBL" id="JAGDFL010000046">
    <property type="protein sequence ID" value="KAG7399706.1"/>
    <property type="molecule type" value="Genomic_DNA"/>
</dbReference>
<dbReference type="PANTHER" id="PTHR46043">
    <property type="entry name" value="ARM REPEAT SUPERFAMILY PROTEIN"/>
    <property type="match status" value="1"/>
</dbReference>
<accession>A0A8T1X1W4</accession>
<reference evidence="2" key="1">
    <citation type="submission" date="2021-02" db="EMBL/GenBank/DDBJ databases">
        <authorList>
            <person name="Palmer J.M."/>
        </authorList>
    </citation>
    <scope>NUCLEOTIDE SEQUENCE</scope>
    <source>
        <strain evidence="2">SCRP23</strain>
    </source>
</reference>
<comment type="caution">
    <text evidence="2">The sequence shown here is derived from an EMBL/GenBank/DDBJ whole genome shotgun (WGS) entry which is preliminary data.</text>
</comment>
<feature type="region of interest" description="Disordered" evidence="1">
    <location>
        <begin position="199"/>
        <end position="218"/>
    </location>
</feature>
<evidence type="ECO:0000256" key="1">
    <source>
        <dbReference type="SAM" id="MobiDB-lite"/>
    </source>
</evidence>
<gene>
    <name evidence="2" type="primary">LRRK2_7</name>
    <name evidence="2" type="ORF">PHYBOEH_008040</name>
</gene>
<proteinExistence type="predicted"/>
<protein>
    <submittedName>
        <fullName evidence="2">Leucine-rich repeat serine/threonine-protein kinase 2</fullName>
    </submittedName>
</protein>
<dbReference type="GO" id="GO:0016301">
    <property type="term" value="F:kinase activity"/>
    <property type="evidence" value="ECO:0007669"/>
    <property type="project" value="UniProtKB-KW"/>
</dbReference>